<dbReference type="Proteomes" id="UP000267187">
    <property type="component" value="Unassembled WGS sequence"/>
</dbReference>
<keyword evidence="3" id="KW-1185">Reference proteome</keyword>
<dbReference type="RefSeq" id="WP_211327545.1">
    <property type="nucleotide sequence ID" value="NZ_REFJ01000001.1"/>
</dbReference>
<dbReference type="AlphaFoldDB" id="A0A3M0ADT4"/>
<dbReference type="InterPro" id="IPR036705">
    <property type="entry name" value="Ribosyl_crysJ1_sf"/>
</dbReference>
<comment type="caution">
    <text evidence="2">The sequence shown here is derived from an EMBL/GenBank/DDBJ whole genome shotgun (WGS) entry which is preliminary data.</text>
</comment>
<dbReference type="GO" id="GO:0046872">
    <property type="term" value="F:metal ion binding"/>
    <property type="evidence" value="ECO:0007669"/>
    <property type="project" value="UniProtKB-KW"/>
</dbReference>
<dbReference type="EMBL" id="REFJ01000001">
    <property type="protein sequence ID" value="RMA82696.1"/>
    <property type="molecule type" value="Genomic_DNA"/>
</dbReference>
<keyword evidence="1" id="KW-0479">Metal-binding</keyword>
<proteinExistence type="predicted"/>
<feature type="binding site" evidence="1">
    <location>
        <position position="259"/>
    </location>
    <ligand>
        <name>Mg(2+)</name>
        <dbReference type="ChEBI" id="CHEBI:18420"/>
        <label>1</label>
    </ligand>
</feature>
<dbReference type="PANTHER" id="PTHR16222">
    <property type="entry name" value="ADP-RIBOSYLGLYCOHYDROLASE"/>
    <property type="match status" value="1"/>
</dbReference>
<evidence type="ECO:0000313" key="3">
    <source>
        <dbReference type="Proteomes" id="UP000267187"/>
    </source>
</evidence>
<dbReference type="PANTHER" id="PTHR16222:SF12">
    <property type="entry name" value="ADP-RIBOSYLGLYCOHYDROLASE-RELATED"/>
    <property type="match status" value="1"/>
</dbReference>
<evidence type="ECO:0000256" key="1">
    <source>
        <dbReference type="PIRSR" id="PIRSR605502-1"/>
    </source>
</evidence>
<keyword evidence="2" id="KW-0378">Hydrolase</keyword>
<accession>A0A3M0ADT4</accession>
<evidence type="ECO:0000313" key="2">
    <source>
        <dbReference type="EMBL" id="RMA82696.1"/>
    </source>
</evidence>
<keyword evidence="1" id="KW-0460">Magnesium</keyword>
<dbReference type="InterPro" id="IPR050792">
    <property type="entry name" value="ADP-ribosylglycohydrolase"/>
</dbReference>
<dbReference type="GO" id="GO:0016787">
    <property type="term" value="F:hydrolase activity"/>
    <property type="evidence" value="ECO:0007669"/>
    <property type="project" value="UniProtKB-KW"/>
</dbReference>
<gene>
    <name evidence="2" type="ORF">DFR27_0653</name>
</gene>
<feature type="binding site" evidence="1">
    <location>
        <position position="57"/>
    </location>
    <ligand>
        <name>Mg(2+)</name>
        <dbReference type="ChEBI" id="CHEBI:18420"/>
        <label>1</label>
    </ligand>
</feature>
<dbReference type="Gene3D" id="1.10.4080.10">
    <property type="entry name" value="ADP-ribosylation/Crystallin J1"/>
    <property type="match status" value="1"/>
</dbReference>
<reference evidence="2 3" key="1">
    <citation type="submission" date="2018-10" db="EMBL/GenBank/DDBJ databases">
        <title>Genomic Encyclopedia of Type Strains, Phase IV (KMG-IV): sequencing the most valuable type-strain genomes for metagenomic binning, comparative biology and taxonomic classification.</title>
        <authorList>
            <person name="Goeker M."/>
        </authorList>
    </citation>
    <scope>NUCLEOTIDE SEQUENCE [LARGE SCALE GENOMIC DNA]</scope>
    <source>
        <strain evidence="2 3">DSM 25080</strain>
    </source>
</reference>
<sequence>MMKNNHKHDRLVGALVGLAVGDAIGTTLEFKPPGSFDPITDMMGGGPFHLSKGEWTDDTSMALCLAESLLTCEGFSASDQMNRYCRWQDEGYLSSNGRCFDIGITVSSALRRFRRNPSLPFCGSSDPYSAGNGGLMRLAPVVMFFANNPELAVQYAIDSTRTTHGASACLDASADMAELLLGLFNAISKDAIMELLATADEHEYWEEIKAAPRLQWAKLGLRGTGYVVESYNAARFCFFVTDSFEDAVLLAANLGDDADTTAAIVGQLAGAFYGLSNIPSHWRGTIAKSEYIHRTAARLASQGLGESHR</sequence>
<comment type="cofactor">
    <cofactor evidence="1">
        <name>Mg(2+)</name>
        <dbReference type="ChEBI" id="CHEBI:18420"/>
    </cofactor>
    <text evidence="1">Binds 2 magnesium ions per subunit.</text>
</comment>
<dbReference type="SUPFAM" id="SSF101478">
    <property type="entry name" value="ADP-ribosylglycohydrolase"/>
    <property type="match status" value="1"/>
</dbReference>
<protein>
    <submittedName>
        <fullName evidence="2">ADP-ribosyl-[dinitrogen reductase] hydrolase</fullName>
    </submittedName>
</protein>
<dbReference type="InterPro" id="IPR005502">
    <property type="entry name" value="Ribosyl_crysJ1"/>
</dbReference>
<feature type="binding site" evidence="1">
    <location>
        <position position="56"/>
    </location>
    <ligand>
        <name>Mg(2+)</name>
        <dbReference type="ChEBI" id="CHEBI:18420"/>
        <label>1</label>
    </ligand>
</feature>
<feature type="binding site" evidence="1">
    <location>
        <position position="58"/>
    </location>
    <ligand>
        <name>Mg(2+)</name>
        <dbReference type="ChEBI" id="CHEBI:18420"/>
        <label>1</label>
    </ligand>
</feature>
<name>A0A3M0ADT4_9GAMM</name>
<feature type="binding site" evidence="1">
    <location>
        <position position="260"/>
    </location>
    <ligand>
        <name>Mg(2+)</name>
        <dbReference type="ChEBI" id="CHEBI:18420"/>
        <label>1</label>
    </ligand>
</feature>
<organism evidence="2 3">
    <name type="scientific">Umboniibacter marinipuniceus</name>
    <dbReference type="NCBI Taxonomy" id="569599"/>
    <lineage>
        <taxon>Bacteria</taxon>
        <taxon>Pseudomonadati</taxon>
        <taxon>Pseudomonadota</taxon>
        <taxon>Gammaproteobacteria</taxon>
        <taxon>Cellvibrionales</taxon>
        <taxon>Cellvibrionaceae</taxon>
        <taxon>Umboniibacter</taxon>
    </lineage>
</organism>
<feature type="binding site" evidence="1">
    <location>
        <position position="257"/>
    </location>
    <ligand>
        <name>Mg(2+)</name>
        <dbReference type="ChEBI" id="CHEBI:18420"/>
        <label>1</label>
    </ligand>
</feature>
<dbReference type="Pfam" id="PF03747">
    <property type="entry name" value="ADP_ribosyl_GH"/>
    <property type="match status" value="1"/>
</dbReference>